<evidence type="ECO:0000313" key="1">
    <source>
        <dbReference type="EMBL" id="KAG9185111.1"/>
    </source>
</evidence>
<name>A0AAD4I674_9PLEO</name>
<comment type="caution">
    <text evidence="1">The sequence shown here is derived from an EMBL/GenBank/DDBJ whole genome shotgun (WGS) entry which is preliminary data.</text>
</comment>
<organism evidence="1 2">
    <name type="scientific">Alternaria panax</name>
    <dbReference type="NCBI Taxonomy" id="48097"/>
    <lineage>
        <taxon>Eukaryota</taxon>
        <taxon>Fungi</taxon>
        <taxon>Dikarya</taxon>
        <taxon>Ascomycota</taxon>
        <taxon>Pezizomycotina</taxon>
        <taxon>Dothideomycetes</taxon>
        <taxon>Pleosporomycetidae</taxon>
        <taxon>Pleosporales</taxon>
        <taxon>Pleosporineae</taxon>
        <taxon>Pleosporaceae</taxon>
        <taxon>Alternaria</taxon>
        <taxon>Alternaria sect. Panax</taxon>
    </lineage>
</organism>
<dbReference type="AlphaFoldDB" id="A0AAD4I674"/>
<gene>
    <name evidence="1" type="ORF">G6011_07655</name>
</gene>
<proteinExistence type="predicted"/>
<sequence length="228" mass="25770">MALTNQQLLDLDKKAGQLLKLKIPGRVFPSSSTLCLSTTINLPLRNSSPARTTKTSRSFLAKKLVIFLEQFVAAWLETAMHVGDDGKERRDYWIARLWRTSQYDLMHWGRQARNRMADAVKALGECVPPQKYDMGEFWNVAYRMSAEESREHGSAWNLQFVVYKEKKGKAVANAVFTGFSKLSVDETVPDYLSEELLNQPLVKALLTGVRSAGCGATAFREPHRLDRS</sequence>
<evidence type="ECO:0000313" key="2">
    <source>
        <dbReference type="Proteomes" id="UP001199106"/>
    </source>
</evidence>
<accession>A0AAD4I674</accession>
<dbReference type="EMBL" id="JAANER010000011">
    <property type="protein sequence ID" value="KAG9185111.1"/>
    <property type="molecule type" value="Genomic_DNA"/>
</dbReference>
<protein>
    <submittedName>
        <fullName evidence="1">Uncharacterized protein</fullName>
    </submittedName>
</protein>
<reference evidence="1" key="1">
    <citation type="submission" date="2021-07" db="EMBL/GenBank/DDBJ databases">
        <title>Genome Resource of American Ginseng Black Spot Pathogen Alternaria panax.</title>
        <authorList>
            <person name="Qiu C."/>
            <person name="Wang W."/>
            <person name="Liu Z."/>
        </authorList>
    </citation>
    <scope>NUCLEOTIDE SEQUENCE</scope>
    <source>
        <strain evidence="1">BNCC115425</strain>
    </source>
</reference>
<dbReference type="Proteomes" id="UP001199106">
    <property type="component" value="Unassembled WGS sequence"/>
</dbReference>
<keyword evidence="2" id="KW-1185">Reference proteome</keyword>